<protein>
    <recommendedName>
        <fullName evidence="4">ABC transporter domain-containing protein</fullName>
    </recommendedName>
</protein>
<organism evidence="5 6">
    <name type="scientific">Planococcus versutus</name>
    <dbReference type="NCBI Taxonomy" id="1302659"/>
    <lineage>
        <taxon>Bacteria</taxon>
        <taxon>Bacillati</taxon>
        <taxon>Bacillota</taxon>
        <taxon>Bacilli</taxon>
        <taxon>Bacillales</taxon>
        <taxon>Caryophanaceae</taxon>
        <taxon>Planococcus</taxon>
    </lineage>
</organism>
<dbReference type="Gene3D" id="3.40.50.300">
    <property type="entry name" value="P-loop containing nucleotide triphosphate hydrolases"/>
    <property type="match status" value="1"/>
</dbReference>
<evidence type="ECO:0000259" key="4">
    <source>
        <dbReference type="Pfam" id="PF00005"/>
    </source>
</evidence>
<dbReference type="STRING" id="1302659.I858_004580"/>
<sequence>MDGKEFKLTDHRIGYLPEERGMYSKFKVKDQLVYFAELRGATKKEAKRSMKKWAEEFWIDIYLDQKLETLSKGNQQKVQIAQAFICEPDILILDEPFSGLDPVNSKIFQDSLLNYIREDRIIIFSSHHIVPFPGKRNCKALCHNADVASRFSGFICRNLNHGDPYYT</sequence>
<feature type="domain" description="ABC transporter" evidence="4">
    <location>
        <begin position="5"/>
        <end position="97"/>
    </location>
</feature>
<dbReference type="GO" id="GO:0016887">
    <property type="term" value="F:ATP hydrolysis activity"/>
    <property type="evidence" value="ECO:0007669"/>
    <property type="project" value="InterPro"/>
</dbReference>
<evidence type="ECO:0000256" key="3">
    <source>
        <dbReference type="ARBA" id="ARBA00022840"/>
    </source>
</evidence>
<dbReference type="KEGG" id="pll:I858_004580"/>
<evidence type="ECO:0000256" key="1">
    <source>
        <dbReference type="ARBA" id="ARBA00022448"/>
    </source>
</evidence>
<evidence type="ECO:0000256" key="2">
    <source>
        <dbReference type="ARBA" id="ARBA00022741"/>
    </source>
</evidence>
<evidence type="ECO:0000313" key="6">
    <source>
        <dbReference type="Proteomes" id="UP000053354"/>
    </source>
</evidence>
<accession>A0A1B1RZB6</accession>
<dbReference type="InterPro" id="IPR051782">
    <property type="entry name" value="ABC_Transporter_VariousFunc"/>
</dbReference>
<keyword evidence="6" id="KW-1185">Reference proteome</keyword>
<keyword evidence="2" id="KW-0547">Nucleotide-binding</keyword>
<dbReference type="GO" id="GO:0005524">
    <property type="term" value="F:ATP binding"/>
    <property type="evidence" value="ECO:0007669"/>
    <property type="project" value="UniProtKB-KW"/>
</dbReference>
<dbReference type="Proteomes" id="UP000053354">
    <property type="component" value="Chromosome"/>
</dbReference>
<dbReference type="InterPro" id="IPR003439">
    <property type="entry name" value="ABC_transporter-like_ATP-bd"/>
</dbReference>
<dbReference type="EMBL" id="CP016540">
    <property type="protein sequence ID" value="ANU26308.1"/>
    <property type="molecule type" value="Genomic_DNA"/>
</dbReference>
<dbReference type="PANTHER" id="PTHR42939:SF1">
    <property type="entry name" value="ABC TRANSPORTER ATP-BINDING PROTEIN ALBC-RELATED"/>
    <property type="match status" value="1"/>
</dbReference>
<dbReference type="AlphaFoldDB" id="A0A1B1RZB6"/>
<reference evidence="5" key="1">
    <citation type="submission" date="2016-10" db="EMBL/GenBank/DDBJ databases">
        <authorList>
            <person name="See-Too W.S."/>
        </authorList>
    </citation>
    <scope>NUCLEOTIDE SEQUENCE</scope>
    <source>
        <strain evidence="5">L10.15</strain>
    </source>
</reference>
<proteinExistence type="predicted"/>
<dbReference type="RefSeq" id="WP_053221282.1">
    <property type="nucleotide sequence ID" value="NZ_CP016540.2"/>
</dbReference>
<dbReference type="Pfam" id="PF00005">
    <property type="entry name" value="ABC_tran"/>
    <property type="match status" value="1"/>
</dbReference>
<gene>
    <name evidence="5" type="ORF">I858_004580</name>
</gene>
<dbReference type="SUPFAM" id="SSF52540">
    <property type="entry name" value="P-loop containing nucleoside triphosphate hydrolases"/>
    <property type="match status" value="1"/>
</dbReference>
<name>A0A1B1RZB6_9BACL</name>
<keyword evidence="1" id="KW-0813">Transport</keyword>
<keyword evidence="3" id="KW-0067">ATP-binding</keyword>
<dbReference type="InterPro" id="IPR027417">
    <property type="entry name" value="P-loop_NTPase"/>
</dbReference>
<evidence type="ECO:0000313" key="5">
    <source>
        <dbReference type="EMBL" id="ANU26308.1"/>
    </source>
</evidence>
<dbReference type="PANTHER" id="PTHR42939">
    <property type="entry name" value="ABC TRANSPORTER ATP-BINDING PROTEIN ALBC-RELATED"/>
    <property type="match status" value="1"/>
</dbReference>